<feature type="domain" description="Carbamoyl-phosphate synthase small subunit N-terminal" evidence="10">
    <location>
        <begin position="1"/>
        <end position="131"/>
    </location>
</feature>
<evidence type="ECO:0000259" key="10">
    <source>
        <dbReference type="SMART" id="SM01097"/>
    </source>
</evidence>
<comment type="caution">
    <text evidence="11">The sequence shown here is derived from an EMBL/GenBank/DDBJ whole genome shotgun (WGS) entry which is preliminary data.</text>
</comment>
<evidence type="ECO:0000256" key="3">
    <source>
        <dbReference type="ARBA" id="ARBA00012738"/>
    </source>
</evidence>
<keyword evidence="8" id="KW-0665">Pyrimidine biosynthesis</keyword>
<dbReference type="GO" id="GO:0005524">
    <property type="term" value="F:ATP binding"/>
    <property type="evidence" value="ECO:0007669"/>
    <property type="project" value="UniProtKB-KW"/>
</dbReference>
<keyword evidence="5" id="KW-0547">Nucleotide-binding</keyword>
<dbReference type="AlphaFoldDB" id="X0XTN4"/>
<dbReference type="SUPFAM" id="SSF52021">
    <property type="entry name" value="Carbamoyl phosphate synthetase, small subunit N-terminal domain"/>
    <property type="match status" value="1"/>
</dbReference>
<dbReference type="Gene3D" id="3.50.30.20">
    <property type="entry name" value="Carbamoyl-phosphate synthase small subunit, N-terminal domain"/>
    <property type="match status" value="1"/>
</dbReference>
<protein>
    <recommendedName>
        <fullName evidence="3">carbamoyl-phosphate synthase (glutamine-hydrolyzing)</fullName>
        <ecNumber evidence="3">6.3.5.5</ecNumber>
    </recommendedName>
</protein>
<evidence type="ECO:0000256" key="4">
    <source>
        <dbReference type="ARBA" id="ARBA00022598"/>
    </source>
</evidence>
<dbReference type="Pfam" id="PF00988">
    <property type="entry name" value="CPSase_sm_chain"/>
    <property type="match status" value="1"/>
</dbReference>
<evidence type="ECO:0000256" key="1">
    <source>
        <dbReference type="ARBA" id="ARBA00004812"/>
    </source>
</evidence>
<keyword evidence="7" id="KW-0315">Glutamine amidotransferase</keyword>
<sequence>MKAVLGLEDGTIWKGEGIGAPVEAVGELVFATPYSGYEEAITDPSYRGQVLMFTYPLIGNYGVNPDNFQSDSVQPRGIVVREACNHPSHHASRMSLQEFLKGNGVGGIAGVDTRALTRKIRSHGTMRTGLIVGESDGDRAVK</sequence>
<evidence type="ECO:0000256" key="2">
    <source>
        <dbReference type="ARBA" id="ARBA00005077"/>
    </source>
</evidence>
<dbReference type="EC" id="6.3.5.5" evidence="3"/>
<dbReference type="InterPro" id="IPR002474">
    <property type="entry name" value="CarbamoylP_synth_ssu_N"/>
</dbReference>
<evidence type="ECO:0000256" key="6">
    <source>
        <dbReference type="ARBA" id="ARBA00022840"/>
    </source>
</evidence>
<evidence type="ECO:0000313" key="11">
    <source>
        <dbReference type="EMBL" id="GAG39973.1"/>
    </source>
</evidence>
<dbReference type="SMART" id="SM01097">
    <property type="entry name" value="CPSase_sm_chain"/>
    <property type="match status" value="1"/>
</dbReference>
<accession>X0XTN4</accession>
<evidence type="ECO:0000256" key="7">
    <source>
        <dbReference type="ARBA" id="ARBA00022962"/>
    </source>
</evidence>
<keyword evidence="4" id="KW-0436">Ligase</keyword>
<feature type="non-terminal residue" evidence="11">
    <location>
        <position position="142"/>
    </location>
</feature>
<evidence type="ECO:0000256" key="8">
    <source>
        <dbReference type="ARBA" id="ARBA00022975"/>
    </source>
</evidence>
<gene>
    <name evidence="11" type="ORF">S01H1_67628</name>
</gene>
<comment type="pathway">
    <text evidence="2">Amino-acid biosynthesis; L-arginine biosynthesis; carbamoyl phosphate from bicarbonate: step 1/1.</text>
</comment>
<name>X0XTN4_9ZZZZ</name>
<evidence type="ECO:0000256" key="9">
    <source>
        <dbReference type="ARBA" id="ARBA00049285"/>
    </source>
</evidence>
<proteinExistence type="predicted"/>
<dbReference type="FunFam" id="3.50.30.20:FF:000001">
    <property type="entry name" value="Carbamoyl-phosphate synthase small chain"/>
    <property type="match status" value="1"/>
</dbReference>
<evidence type="ECO:0000256" key="5">
    <source>
        <dbReference type="ARBA" id="ARBA00022741"/>
    </source>
</evidence>
<dbReference type="EMBL" id="BARS01044807">
    <property type="protein sequence ID" value="GAG39973.1"/>
    <property type="molecule type" value="Genomic_DNA"/>
</dbReference>
<comment type="pathway">
    <text evidence="1">Pyrimidine metabolism; UMP biosynthesis via de novo pathway; (S)-dihydroorotate from bicarbonate: step 1/3.</text>
</comment>
<comment type="catalytic activity">
    <reaction evidence="9">
        <text>L-glutamine + H2O = L-glutamate + NH4(+)</text>
        <dbReference type="Rhea" id="RHEA:15889"/>
        <dbReference type="ChEBI" id="CHEBI:15377"/>
        <dbReference type="ChEBI" id="CHEBI:28938"/>
        <dbReference type="ChEBI" id="CHEBI:29985"/>
        <dbReference type="ChEBI" id="CHEBI:58359"/>
    </reaction>
</comment>
<dbReference type="GO" id="GO:0004088">
    <property type="term" value="F:carbamoyl-phosphate synthase (glutamine-hydrolyzing) activity"/>
    <property type="evidence" value="ECO:0007669"/>
    <property type="project" value="UniProtKB-EC"/>
</dbReference>
<keyword evidence="6" id="KW-0067">ATP-binding</keyword>
<dbReference type="GO" id="GO:0006221">
    <property type="term" value="P:pyrimidine nucleotide biosynthetic process"/>
    <property type="evidence" value="ECO:0007669"/>
    <property type="project" value="UniProtKB-KW"/>
</dbReference>
<reference evidence="11" key="1">
    <citation type="journal article" date="2014" name="Front. Microbiol.">
        <title>High frequency of phylogenetically diverse reductive dehalogenase-homologous genes in deep subseafloor sedimentary metagenomes.</title>
        <authorList>
            <person name="Kawai M."/>
            <person name="Futagami T."/>
            <person name="Toyoda A."/>
            <person name="Takaki Y."/>
            <person name="Nishi S."/>
            <person name="Hori S."/>
            <person name="Arai W."/>
            <person name="Tsubouchi T."/>
            <person name="Morono Y."/>
            <person name="Uchiyama I."/>
            <person name="Ito T."/>
            <person name="Fujiyama A."/>
            <person name="Inagaki F."/>
            <person name="Takami H."/>
        </authorList>
    </citation>
    <scope>NUCLEOTIDE SEQUENCE</scope>
    <source>
        <strain evidence="11">Expedition CK06-06</strain>
    </source>
</reference>
<dbReference type="InterPro" id="IPR036480">
    <property type="entry name" value="CarbP_synth_ssu_N_sf"/>
</dbReference>
<organism evidence="11">
    <name type="scientific">marine sediment metagenome</name>
    <dbReference type="NCBI Taxonomy" id="412755"/>
    <lineage>
        <taxon>unclassified sequences</taxon>
        <taxon>metagenomes</taxon>
        <taxon>ecological metagenomes</taxon>
    </lineage>
</organism>